<proteinExistence type="predicted"/>
<comment type="caution">
    <text evidence="2">The sequence shown here is derived from an EMBL/GenBank/DDBJ whole genome shotgun (WGS) entry which is preliminary data.</text>
</comment>
<feature type="compositionally biased region" description="Basic and acidic residues" evidence="1">
    <location>
        <begin position="336"/>
        <end position="349"/>
    </location>
</feature>
<name>A0A9P3G469_9APHY</name>
<feature type="region of interest" description="Disordered" evidence="1">
    <location>
        <begin position="233"/>
        <end position="367"/>
    </location>
</feature>
<reference evidence="2 3" key="1">
    <citation type="submission" date="2021-08" db="EMBL/GenBank/DDBJ databases">
        <title>Draft Genome Sequence of Phanerochaete sordida strain YK-624.</title>
        <authorList>
            <person name="Mori T."/>
            <person name="Dohra H."/>
            <person name="Suzuki T."/>
            <person name="Kawagishi H."/>
            <person name="Hirai H."/>
        </authorList>
    </citation>
    <scope>NUCLEOTIDE SEQUENCE [LARGE SCALE GENOMIC DNA]</scope>
    <source>
        <strain evidence="2 3">YK-624</strain>
    </source>
</reference>
<feature type="compositionally biased region" description="Polar residues" evidence="1">
    <location>
        <begin position="233"/>
        <end position="244"/>
    </location>
</feature>
<protein>
    <submittedName>
        <fullName evidence="2">Uncharacterized protein</fullName>
    </submittedName>
</protein>
<sequence length="367" mass="40692">MQRCARKFGKDDPIQPIAQRIAKDSSFVSQVDDLSPTPYDGKNKKITLSARSLVDSSANIRSHYPLFELVRQHCSSAATPFASSLRTLLQTWIDSVPEGPQEDVRDLKKKIGDLVKRWNCMRPACVTARRGILLHCLSTDARKSSMHNISGIGRKVISHLKTDMSIYVPRHIATCKTISESTVQVELVGDFKAQRIWQNRRLLAKALLDSWSSQRSLLEEIVGTERLRKLVSWSNDAQPPTQSPEEPAEQHISEDEQDDEQGEEQDDEQDDQDENSESQGHGEGRDMQMENSEEEAVAEGTENTDAVGAGHDRAGEVSGAVATPSKRTSDTSEGQGQDHDGQVAKRPKTESTSTKQYFIKHATGAAV</sequence>
<organism evidence="2 3">
    <name type="scientific">Phanerochaete sordida</name>
    <dbReference type="NCBI Taxonomy" id="48140"/>
    <lineage>
        <taxon>Eukaryota</taxon>
        <taxon>Fungi</taxon>
        <taxon>Dikarya</taxon>
        <taxon>Basidiomycota</taxon>
        <taxon>Agaricomycotina</taxon>
        <taxon>Agaricomycetes</taxon>
        <taxon>Polyporales</taxon>
        <taxon>Phanerochaetaceae</taxon>
        <taxon>Phanerochaete</taxon>
    </lineage>
</organism>
<keyword evidence="3" id="KW-1185">Reference proteome</keyword>
<evidence type="ECO:0000256" key="1">
    <source>
        <dbReference type="SAM" id="MobiDB-lite"/>
    </source>
</evidence>
<dbReference type="AlphaFoldDB" id="A0A9P3G469"/>
<evidence type="ECO:0000313" key="3">
    <source>
        <dbReference type="Proteomes" id="UP000703269"/>
    </source>
</evidence>
<accession>A0A9P3G469</accession>
<dbReference type="EMBL" id="BPQB01000006">
    <property type="protein sequence ID" value="GJE87539.1"/>
    <property type="molecule type" value="Genomic_DNA"/>
</dbReference>
<gene>
    <name evidence="2" type="ORF">PsYK624_036220</name>
</gene>
<feature type="compositionally biased region" description="Acidic residues" evidence="1">
    <location>
        <begin position="255"/>
        <end position="276"/>
    </location>
</feature>
<dbReference type="Proteomes" id="UP000703269">
    <property type="component" value="Unassembled WGS sequence"/>
</dbReference>
<evidence type="ECO:0000313" key="2">
    <source>
        <dbReference type="EMBL" id="GJE87539.1"/>
    </source>
</evidence>